<comment type="caution">
    <text evidence="14">The sequence shown here is derived from an EMBL/GenBank/DDBJ whole genome shotgun (WGS) entry which is preliminary data.</text>
</comment>
<evidence type="ECO:0000256" key="4">
    <source>
        <dbReference type="ARBA" id="ARBA00022490"/>
    </source>
</evidence>
<keyword evidence="4" id="KW-0963">Cytoplasm</keyword>
<evidence type="ECO:0000256" key="12">
    <source>
        <dbReference type="SAM" id="MobiDB-lite"/>
    </source>
</evidence>
<dbReference type="InParanoid" id="A0A1D3CU92"/>
<name>A0A1D3CU92_9EIME</name>
<keyword evidence="7 11" id="KW-0175">Coiled coil</keyword>
<evidence type="ECO:0000256" key="9">
    <source>
        <dbReference type="ARBA" id="ARBA00023212"/>
    </source>
</evidence>
<proteinExistence type="inferred from homology"/>
<feature type="domain" description="Growth arrest-specific protein 8" evidence="13">
    <location>
        <begin position="223"/>
        <end position="366"/>
    </location>
</feature>
<dbReference type="GO" id="GO:0005794">
    <property type="term" value="C:Golgi apparatus"/>
    <property type="evidence" value="ECO:0007669"/>
    <property type="project" value="TreeGrafter"/>
</dbReference>
<feature type="region of interest" description="Disordered" evidence="12">
    <location>
        <begin position="1"/>
        <end position="23"/>
    </location>
</feature>
<evidence type="ECO:0000256" key="2">
    <source>
        <dbReference type="ARBA" id="ARBA00004245"/>
    </source>
</evidence>
<keyword evidence="9" id="KW-0206">Cytoskeleton</keyword>
<evidence type="ECO:0000256" key="8">
    <source>
        <dbReference type="ARBA" id="ARBA00023069"/>
    </source>
</evidence>
<dbReference type="PANTHER" id="PTHR31543:SF0">
    <property type="entry name" value="DYNEIN REGULATORY COMPLEX SUBUNIT 4"/>
    <property type="match status" value="1"/>
</dbReference>
<dbReference type="GO" id="GO:0008017">
    <property type="term" value="F:microtubule binding"/>
    <property type="evidence" value="ECO:0007669"/>
    <property type="project" value="InterPro"/>
</dbReference>
<dbReference type="GO" id="GO:0031267">
    <property type="term" value="F:small GTPase binding"/>
    <property type="evidence" value="ECO:0007669"/>
    <property type="project" value="InterPro"/>
</dbReference>
<dbReference type="Proteomes" id="UP000095192">
    <property type="component" value="Unassembled WGS sequence"/>
</dbReference>
<evidence type="ECO:0000259" key="13">
    <source>
        <dbReference type="Pfam" id="PF13851"/>
    </source>
</evidence>
<protein>
    <submittedName>
        <fullName evidence="14">PF2 arrest specific protein</fullName>
    </submittedName>
</protein>
<dbReference type="GO" id="GO:0048870">
    <property type="term" value="P:cell motility"/>
    <property type="evidence" value="ECO:0007669"/>
    <property type="project" value="InterPro"/>
</dbReference>
<dbReference type="PANTHER" id="PTHR31543">
    <property type="entry name" value="DYNEIN REGULATORY COMPLEX SUBUNIT 4"/>
    <property type="match status" value="1"/>
</dbReference>
<keyword evidence="10" id="KW-0966">Cell projection</keyword>
<evidence type="ECO:0000313" key="14">
    <source>
        <dbReference type="EMBL" id="OEH74762.1"/>
    </source>
</evidence>
<organism evidence="14 15">
    <name type="scientific">Cyclospora cayetanensis</name>
    <dbReference type="NCBI Taxonomy" id="88456"/>
    <lineage>
        <taxon>Eukaryota</taxon>
        <taxon>Sar</taxon>
        <taxon>Alveolata</taxon>
        <taxon>Apicomplexa</taxon>
        <taxon>Conoidasida</taxon>
        <taxon>Coccidia</taxon>
        <taxon>Eucoccidiorida</taxon>
        <taxon>Eimeriorina</taxon>
        <taxon>Eimeriidae</taxon>
        <taxon>Cyclospora</taxon>
    </lineage>
</organism>
<keyword evidence="6" id="KW-0282">Flagellum</keyword>
<dbReference type="AlphaFoldDB" id="A0A1D3CU92"/>
<dbReference type="VEuPathDB" id="ToxoDB:cyc_00219"/>
<comment type="subcellular location">
    <subcellularLocation>
        <location evidence="1">Cell projection</location>
        <location evidence="1">Cilium</location>
        <location evidence="1">Flagellum</location>
    </subcellularLocation>
    <subcellularLocation>
        <location evidence="2">Cytoplasm</location>
        <location evidence="2">Cytoskeleton</location>
    </subcellularLocation>
</comment>
<evidence type="ECO:0000256" key="7">
    <source>
        <dbReference type="ARBA" id="ARBA00023054"/>
    </source>
</evidence>
<dbReference type="GO" id="GO:0005874">
    <property type="term" value="C:microtubule"/>
    <property type="evidence" value="ECO:0007669"/>
    <property type="project" value="UniProtKB-KW"/>
</dbReference>
<reference evidence="14 15" key="1">
    <citation type="journal article" date="2016" name="BMC Genomics">
        <title>Comparative genomics reveals Cyclospora cayetanensis possesses coccidia-like metabolism and invasion components but unique surface antigens.</title>
        <authorList>
            <person name="Liu S."/>
            <person name="Wang L."/>
            <person name="Zheng H."/>
            <person name="Xu Z."/>
            <person name="Roellig D.M."/>
            <person name="Li N."/>
            <person name="Frace M.A."/>
            <person name="Tang K."/>
            <person name="Arrowood M.J."/>
            <person name="Moss D.M."/>
            <person name="Zhang L."/>
            <person name="Feng Y."/>
            <person name="Xiao L."/>
        </authorList>
    </citation>
    <scope>NUCLEOTIDE SEQUENCE [LARGE SCALE GENOMIC DNA]</scope>
    <source>
        <strain evidence="14 15">CHN_HEN01</strain>
    </source>
</reference>
<dbReference type="EMBL" id="JROU02001940">
    <property type="protein sequence ID" value="OEH74762.1"/>
    <property type="molecule type" value="Genomic_DNA"/>
</dbReference>
<comment type="similarity">
    <text evidence="3">Belongs to the DRC4 family.</text>
</comment>
<evidence type="ECO:0000256" key="1">
    <source>
        <dbReference type="ARBA" id="ARBA00004230"/>
    </source>
</evidence>
<keyword evidence="15" id="KW-1185">Reference proteome</keyword>
<accession>A0A1D3CU92</accession>
<dbReference type="Pfam" id="PF13851">
    <property type="entry name" value="GAS"/>
    <property type="match status" value="1"/>
</dbReference>
<evidence type="ECO:0000256" key="5">
    <source>
        <dbReference type="ARBA" id="ARBA00022701"/>
    </source>
</evidence>
<evidence type="ECO:0000256" key="6">
    <source>
        <dbReference type="ARBA" id="ARBA00022846"/>
    </source>
</evidence>
<evidence type="ECO:0000256" key="10">
    <source>
        <dbReference type="ARBA" id="ARBA00023273"/>
    </source>
</evidence>
<keyword evidence="5" id="KW-0493">Microtubule</keyword>
<evidence type="ECO:0000256" key="3">
    <source>
        <dbReference type="ARBA" id="ARBA00009859"/>
    </source>
</evidence>
<dbReference type="GO" id="GO:0031514">
    <property type="term" value="C:motile cilium"/>
    <property type="evidence" value="ECO:0007669"/>
    <property type="project" value="UniProtKB-SubCell"/>
</dbReference>
<feature type="coiled-coil region" evidence="11">
    <location>
        <begin position="237"/>
        <end position="348"/>
    </location>
</feature>
<evidence type="ECO:0000256" key="11">
    <source>
        <dbReference type="SAM" id="Coils"/>
    </source>
</evidence>
<dbReference type="InterPro" id="IPR039308">
    <property type="entry name" value="GAS8"/>
</dbReference>
<sequence length="409" mass="46956">MSKKGKKQPSSKANALEKADPRIAEEEAALERLEAEASKLREEIAIEEAKRVELLKEQHAMHGEWLFEKMLLSNLKEDHSKLHRSTAERNCLHATQTRLEKQRLLKARLKEAAESAAKLLQSQAALVLREQQQIEAKAVAEDFRQEYLEVRAARLLLLGAIRMHHNECLYQARKQAERKEADILLKHKLREAKERALRRSISYVEEQKAQQIADQQAESKKLAQSTKRFFSDVTSASLSLIRQLKKEQEELKQVEARSTKTLAELQATNRSLAEPLNGLKEETEQMQQSLQVYTTELQQIASAKATLKRQEKLFRDLQLQQEVLQQQLIELQNQKNQLSRQLKDAVLQSQQRRYLEVHILMQRYTANSMHNAMKHTKSRACPSVASPSQLVVPLGASVFLLLHNAGEYG</sequence>
<gene>
    <name evidence="14" type="ORF">cyc_00219</name>
</gene>
<dbReference type="InterPro" id="IPR025593">
    <property type="entry name" value="GAS8_dom"/>
</dbReference>
<keyword evidence="8" id="KW-0969">Cilium</keyword>
<evidence type="ECO:0000313" key="15">
    <source>
        <dbReference type="Proteomes" id="UP000095192"/>
    </source>
</evidence>